<feature type="transmembrane region" description="Helical" evidence="7">
    <location>
        <begin position="166"/>
        <end position="183"/>
    </location>
</feature>
<evidence type="ECO:0000313" key="8">
    <source>
        <dbReference type="EMBL" id="MCO5401318.1"/>
    </source>
</evidence>
<feature type="region of interest" description="Disordered" evidence="6">
    <location>
        <begin position="1"/>
        <end position="30"/>
    </location>
</feature>
<dbReference type="Gene3D" id="1.10.4160.10">
    <property type="entry name" value="Hydantoin permease"/>
    <property type="match status" value="1"/>
</dbReference>
<feature type="transmembrane region" description="Helical" evidence="7">
    <location>
        <begin position="242"/>
        <end position="261"/>
    </location>
</feature>
<dbReference type="PANTHER" id="PTHR30618">
    <property type="entry name" value="NCS1 FAMILY PURINE/PYRIMIDINE TRANSPORTER"/>
    <property type="match status" value="1"/>
</dbReference>
<keyword evidence="4 7" id="KW-1133">Transmembrane helix</keyword>
<feature type="transmembrane region" description="Helical" evidence="7">
    <location>
        <begin position="324"/>
        <end position="348"/>
    </location>
</feature>
<feature type="transmembrane region" description="Helical" evidence="7">
    <location>
        <begin position="386"/>
        <end position="412"/>
    </location>
</feature>
<comment type="similarity">
    <text evidence="2">Belongs to the purine-cytosine permease (2.A.39) family.</text>
</comment>
<feature type="transmembrane region" description="Helical" evidence="7">
    <location>
        <begin position="433"/>
        <end position="451"/>
    </location>
</feature>
<evidence type="ECO:0000256" key="2">
    <source>
        <dbReference type="ARBA" id="ARBA00008974"/>
    </source>
</evidence>
<feature type="compositionally biased region" description="Low complexity" evidence="6">
    <location>
        <begin position="1"/>
        <end position="24"/>
    </location>
</feature>
<dbReference type="PANTHER" id="PTHR30618:SF0">
    <property type="entry name" value="PURINE-URACIL PERMEASE NCS1"/>
    <property type="match status" value="1"/>
</dbReference>
<dbReference type="Proteomes" id="UP001162811">
    <property type="component" value="Unassembled WGS sequence"/>
</dbReference>
<reference evidence="8" key="1">
    <citation type="submission" date="2022-06" db="EMBL/GenBank/DDBJ databases">
        <authorList>
            <person name="Lu C.-H."/>
        </authorList>
    </citation>
    <scope>NUCLEOTIDE SEQUENCE</scope>
    <source>
        <strain evidence="8">21MJYT02-11</strain>
    </source>
</reference>
<dbReference type="NCBIfam" id="TIGR00800">
    <property type="entry name" value="ncs1"/>
    <property type="match status" value="1"/>
</dbReference>
<evidence type="ECO:0000256" key="5">
    <source>
        <dbReference type="ARBA" id="ARBA00023136"/>
    </source>
</evidence>
<evidence type="ECO:0000256" key="1">
    <source>
        <dbReference type="ARBA" id="ARBA00004141"/>
    </source>
</evidence>
<evidence type="ECO:0000256" key="3">
    <source>
        <dbReference type="ARBA" id="ARBA00022692"/>
    </source>
</evidence>
<dbReference type="InterPro" id="IPR045225">
    <property type="entry name" value="Uracil/uridine/allantoin_perm"/>
</dbReference>
<dbReference type="EMBL" id="JAMXHT010000010">
    <property type="protein sequence ID" value="MCO5401318.1"/>
    <property type="molecule type" value="Genomic_DNA"/>
</dbReference>
<comment type="subcellular location">
    <subcellularLocation>
        <location evidence="1">Membrane</location>
        <topology evidence="1">Multi-pass membrane protein</topology>
    </subcellularLocation>
</comment>
<dbReference type="CDD" id="cd11485">
    <property type="entry name" value="SLC-NCS1sbd_YbbW-like"/>
    <property type="match status" value="1"/>
</dbReference>
<feature type="transmembrane region" description="Helical" evidence="7">
    <location>
        <begin position="282"/>
        <end position="304"/>
    </location>
</feature>
<comment type="caution">
    <text evidence="8">The sequence shown here is derived from an EMBL/GenBank/DDBJ whole genome shotgun (WGS) entry which is preliminary data.</text>
</comment>
<feature type="transmembrane region" description="Helical" evidence="7">
    <location>
        <begin position="195"/>
        <end position="214"/>
    </location>
</feature>
<dbReference type="InterPro" id="IPR012681">
    <property type="entry name" value="NCS1"/>
</dbReference>
<dbReference type="RefSeq" id="WP_252684557.1">
    <property type="nucleotide sequence ID" value="NZ_JAMXHT010000010.1"/>
</dbReference>
<feature type="transmembrane region" description="Helical" evidence="7">
    <location>
        <begin position="471"/>
        <end position="490"/>
    </location>
</feature>
<dbReference type="Pfam" id="PF02133">
    <property type="entry name" value="Transp_cyt_pur"/>
    <property type="match status" value="1"/>
</dbReference>
<proteinExistence type="inferred from homology"/>
<dbReference type="InterPro" id="IPR001248">
    <property type="entry name" value="Pur-cyt_permease"/>
</dbReference>
<keyword evidence="9" id="KW-1185">Reference proteome</keyword>
<feature type="transmembrane region" description="Helical" evidence="7">
    <location>
        <begin position="71"/>
        <end position="92"/>
    </location>
</feature>
<keyword evidence="3 7" id="KW-0812">Transmembrane</keyword>
<protein>
    <submittedName>
        <fullName evidence="8">NCS1 family nucleobase:cation symporter-1</fullName>
    </submittedName>
</protein>
<reference evidence="8" key="2">
    <citation type="journal article" date="2023" name="Front. Microbiol.">
        <title>Ralstonia chuxiongensis sp. nov., Ralstonia mojiangensis sp. nov., and Ralstonia soli sp. nov., isolated from tobacco fields, are three novel species in the family Burkholderiaceae.</title>
        <authorList>
            <person name="Lu C.H."/>
            <person name="Zhang Y.Y."/>
            <person name="Jiang N."/>
            <person name="Chen W."/>
            <person name="Shao X."/>
            <person name="Zhao Z.M."/>
            <person name="Lu W.L."/>
            <person name="Hu X."/>
            <person name="Xi Y.X."/>
            <person name="Zou S.Y."/>
            <person name="Wei Q.J."/>
            <person name="Lin Z.L."/>
            <person name="Gong L."/>
            <person name="Gai X.T."/>
            <person name="Zhang L.Q."/>
            <person name="Li J.Y."/>
            <person name="Jin Y."/>
            <person name="Xia Z.Y."/>
        </authorList>
    </citation>
    <scope>NUCLEOTIDE SEQUENCE</scope>
    <source>
        <strain evidence="8">21MJYT02-11</strain>
    </source>
</reference>
<accession>A0ABT1AS63</accession>
<feature type="transmembrane region" description="Helical" evidence="7">
    <location>
        <begin position="124"/>
        <end position="146"/>
    </location>
</feature>
<feature type="transmembrane region" description="Helical" evidence="7">
    <location>
        <begin position="360"/>
        <end position="380"/>
    </location>
</feature>
<evidence type="ECO:0000256" key="7">
    <source>
        <dbReference type="SAM" id="Phobius"/>
    </source>
</evidence>
<evidence type="ECO:0000256" key="4">
    <source>
        <dbReference type="ARBA" id="ARBA00022989"/>
    </source>
</evidence>
<organism evidence="8 9">
    <name type="scientific">Ralstonia soli</name>
    <dbReference type="NCBI Taxonomy" id="2953896"/>
    <lineage>
        <taxon>Bacteria</taxon>
        <taxon>Pseudomonadati</taxon>
        <taxon>Pseudomonadota</taxon>
        <taxon>Betaproteobacteria</taxon>
        <taxon>Burkholderiales</taxon>
        <taxon>Burkholderiaceae</taxon>
        <taxon>Ralstonia</taxon>
    </lineage>
</organism>
<feature type="transmembrane region" description="Helical" evidence="7">
    <location>
        <begin position="45"/>
        <end position="65"/>
    </location>
</feature>
<evidence type="ECO:0000313" key="9">
    <source>
        <dbReference type="Proteomes" id="UP001162811"/>
    </source>
</evidence>
<keyword evidence="5 7" id="KW-0472">Membrane</keyword>
<evidence type="ECO:0000256" key="6">
    <source>
        <dbReference type="SAM" id="MobiDB-lite"/>
    </source>
</evidence>
<sequence>MSQTTSPASSTLAAGAAGAPDPTLWNEDLNPTPPAARTWTAANYAALWVSMVVSVPAYMLASGLMSEGMNWWQAVLTVFLGNLIVLVPMVLVGHAGTKYGIPFPVLVRASFGVRGAQLPAILRAIVACGWFGIQTWLGSQAIYTILNVVTNNMLVGSNIPGLGINPGQGFCFLLFWGLHIWLITKGLESIKRFQALATPLLILAALGLVWWAYINAGGFGPMLSAPSAFAEGGKRAGEFWGFFWPSLTAMVGYWATLALNIPDFTRFARSQRDQLVGQAIGLPLPMGLLALVAVLVTSSTVVIYGQAIWDPVTLAGKMTGPSVIVALLALITATLMTNIAANVVSPAYDFSNLAPHRISFRIGGYITAGIGLAMMPWKILETTKGYIFTWLVGYGALLGPVAGIMMVDYFLVRRTVLKTGELFRVDGPYGYGNGWNGRAIIALIIGVLPNLPGFFKQAGFVASVPGVFEALYTYAWFVGLAISAVVYVILMRGRR</sequence>
<name>A0ABT1AS63_9RALS</name>
<gene>
    <name evidence="8" type="ORF">NG900_24210</name>
</gene>